<evidence type="ECO:0000256" key="11">
    <source>
        <dbReference type="ARBA" id="ARBA00023242"/>
    </source>
</evidence>
<dbReference type="VEuPathDB" id="FungiDB:H310_10509"/>
<dbReference type="SMART" id="SM00485">
    <property type="entry name" value="XPGN"/>
    <property type="match status" value="1"/>
</dbReference>
<evidence type="ECO:0000256" key="9">
    <source>
        <dbReference type="ARBA" id="ARBA00023128"/>
    </source>
</evidence>
<dbReference type="InterPro" id="IPR019974">
    <property type="entry name" value="XPG_CS"/>
</dbReference>
<dbReference type="eggNOG" id="KOG2518">
    <property type="taxonomic scope" value="Eukaryota"/>
</dbReference>
<dbReference type="GO" id="GO:0006281">
    <property type="term" value="P:DNA repair"/>
    <property type="evidence" value="ECO:0007669"/>
    <property type="project" value="UniProtKB-UniRule"/>
</dbReference>
<evidence type="ECO:0000256" key="2">
    <source>
        <dbReference type="ARBA" id="ARBA00022553"/>
    </source>
</evidence>
<dbReference type="InterPro" id="IPR006086">
    <property type="entry name" value="XPG-I_dom"/>
</dbReference>
<dbReference type="GO" id="GO:0005634">
    <property type="term" value="C:nucleus"/>
    <property type="evidence" value="ECO:0007669"/>
    <property type="project" value="UniProtKB-SubCell"/>
</dbReference>
<protein>
    <recommendedName>
        <fullName evidence="12">Exonuclease 1</fullName>
        <ecNumber evidence="12">3.1.-.-</ecNumber>
    </recommendedName>
</protein>
<evidence type="ECO:0000313" key="16">
    <source>
        <dbReference type="EMBL" id="ETV96348.1"/>
    </source>
</evidence>
<dbReference type="GeneID" id="20087559"/>
<evidence type="ECO:0000256" key="12">
    <source>
        <dbReference type="RuleBase" id="RU910737"/>
    </source>
</evidence>
<dbReference type="GO" id="GO:0046872">
    <property type="term" value="F:metal ion binding"/>
    <property type="evidence" value="ECO:0007669"/>
    <property type="project" value="UniProtKB-UniRule"/>
</dbReference>
<keyword evidence="7 12" id="KW-0269">Exonuclease</keyword>
<dbReference type="CDD" id="cd09857">
    <property type="entry name" value="PIN_EXO1"/>
    <property type="match status" value="1"/>
</dbReference>
<dbReference type="EC" id="3.1.-.-" evidence="12"/>
<evidence type="ECO:0000259" key="14">
    <source>
        <dbReference type="SMART" id="SM00484"/>
    </source>
</evidence>
<sequence>MGIVGLPTQLKEAYQDASVLHFAGKTVVVDALSWLHKACYGCAFDLALGNETQTYITYVMRRVDLLKNAGIHPILVFDGKKVPLKANTHDKRKSISDANRDLAMKSLHDARHLRGDERKEHMAKTYTLFQRSVKVTSDVVCAVHAALRAASVDFVIAPFEADAQMVYLCKVQKASAIITEDSDILVYSITANVAVPILLKLDYPSGACKIVSKAILKAHGATAKSSAFLKKLVHFLDDSIDSIRMFVQMCVLSGCDFLESLPNIGPVTAQKHVFAFRGAPGHLRMQRILSKLKMDNSTLAIPSDYLDRCRAAEALFYHHYVYNPDSRACEHLVNATDLSMTKDIHDLVTCMNRGPSIVGDPSGSSDCIVETADRMHTTYHGLNHSTQTNGSMATPSYVTPPPAAPSIVVEISDDEVVSTAHDDCMRGRPSSSKNNTNSAPQATLSQRVGTSDLVDLLDQYRRSSTRHAPKRPTPQENLPSDLIKLDDECPAKKSRHVASVCAPQDLFESLQAMPEPSGKSPSPSGVTFRRCATSVFATSAGKVLSSHQTSPSATKKKAAKPLASAKGPTRPSPTNTRTLHAFFAKKSQPPS</sequence>
<feature type="region of interest" description="Disordered" evidence="13">
    <location>
        <begin position="540"/>
        <end position="591"/>
    </location>
</feature>
<comment type="similarity">
    <text evidence="12">Belongs to the XPG/RAD2 endonuclease family. EXO1 subfamily.</text>
</comment>
<gene>
    <name evidence="16" type="ORF">H310_10509</name>
</gene>
<feature type="region of interest" description="Disordered" evidence="13">
    <location>
        <begin position="421"/>
        <end position="482"/>
    </location>
</feature>
<keyword evidence="4" id="KW-0255">Endonuclease</keyword>
<keyword evidence="8 12" id="KW-0238">DNA-binding</keyword>
<dbReference type="InterPro" id="IPR036279">
    <property type="entry name" value="5-3_exonuclease_C_sf"/>
</dbReference>
<dbReference type="SUPFAM" id="SSF88723">
    <property type="entry name" value="PIN domain-like"/>
    <property type="match status" value="1"/>
</dbReference>
<dbReference type="RefSeq" id="XP_008875140.1">
    <property type="nucleotide sequence ID" value="XM_008876918.1"/>
</dbReference>
<evidence type="ECO:0000256" key="3">
    <source>
        <dbReference type="ARBA" id="ARBA00022722"/>
    </source>
</evidence>
<evidence type="ECO:0000256" key="7">
    <source>
        <dbReference type="ARBA" id="ARBA00022839"/>
    </source>
</evidence>
<evidence type="ECO:0000256" key="5">
    <source>
        <dbReference type="ARBA" id="ARBA00022763"/>
    </source>
</evidence>
<keyword evidence="6 12" id="KW-0378">Hydrolase</keyword>
<proteinExistence type="inferred from homology"/>
<dbReference type="GO" id="GO:0017108">
    <property type="term" value="F:5'-flap endonuclease activity"/>
    <property type="evidence" value="ECO:0007669"/>
    <property type="project" value="TreeGrafter"/>
</dbReference>
<dbReference type="EMBL" id="KI913977">
    <property type="protein sequence ID" value="ETV96348.1"/>
    <property type="molecule type" value="Genomic_DNA"/>
</dbReference>
<keyword evidence="3 12" id="KW-0540">Nuclease</keyword>
<dbReference type="PROSITE" id="PS00842">
    <property type="entry name" value="XPG_2"/>
    <property type="match status" value="1"/>
</dbReference>
<keyword evidence="10 12" id="KW-0234">DNA repair</keyword>
<keyword evidence="12" id="KW-0267">Excision nuclease</keyword>
<comment type="function">
    <text evidence="12">5'-&gt;3' double-stranded DNA exonuclease which may also possess a cryptic 3'-&gt;5' double-stranded DNA exonuclease activity. Functions in DNA mismatch repair.</text>
</comment>
<comment type="cofactor">
    <cofactor evidence="12">
        <name>Mg(2+)</name>
        <dbReference type="ChEBI" id="CHEBI:18420"/>
    </cofactor>
    <text evidence="12">Binds 2 magnesium ions per subunit. They probably participate in the reaction catalyzed by the enzyme. May bind an additional third magnesium ion after substrate binding.</text>
</comment>
<dbReference type="PRINTS" id="PR00853">
    <property type="entry name" value="XPGRADSUPER"/>
</dbReference>
<dbReference type="PANTHER" id="PTHR11081">
    <property type="entry name" value="FLAP ENDONUCLEASE FAMILY MEMBER"/>
    <property type="match status" value="1"/>
</dbReference>
<dbReference type="FunFam" id="3.40.50.1010:FF:000111">
    <property type="entry name" value="Exonuclease 1"/>
    <property type="match status" value="1"/>
</dbReference>
<dbReference type="STRING" id="157072.A0A024TQP6"/>
<evidence type="ECO:0000256" key="10">
    <source>
        <dbReference type="ARBA" id="ARBA00023204"/>
    </source>
</evidence>
<feature type="domain" description="XPG N-terminal" evidence="15">
    <location>
        <begin position="1"/>
        <end position="99"/>
    </location>
</feature>
<keyword evidence="12" id="KW-0479">Metal-binding</keyword>
<keyword evidence="11 12" id="KW-0539">Nucleus</keyword>
<dbReference type="SUPFAM" id="SSF47807">
    <property type="entry name" value="5' to 3' exonuclease, C-terminal subdomain"/>
    <property type="match status" value="1"/>
</dbReference>
<keyword evidence="5 12" id="KW-0227">DNA damage</keyword>
<organism evidence="16">
    <name type="scientific">Aphanomyces invadans</name>
    <dbReference type="NCBI Taxonomy" id="157072"/>
    <lineage>
        <taxon>Eukaryota</taxon>
        <taxon>Sar</taxon>
        <taxon>Stramenopiles</taxon>
        <taxon>Oomycota</taxon>
        <taxon>Saprolegniomycetes</taxon>
        <taxon>Saprolegniales</taxon>
        <taxon>Verrucalvaceae</taxon>
        <taxon>Aphanomyces</taxon>
    </lineage>
</organism>
<feature type="compositionally biased region" description="Polar residues" evidence="13">
    <location>
        <begin position="429"/>
        <end position="449"/>
    </location>
</feature>
<dbReference type="GO" id="GO:0035312">
    <property type="term" value="F:5'-3' DNA exonuclease activity"/>
    <property type="evidence" value="ECO:0007669"/>
    <property type="project" value="UniProtKB-UniRule"/>
</dbReference>
<feature type="domain" description="XPG-I" evidence="14">
    <location>
        <begin position="148"/>
        <end position="221"/>
    </location>
</feature>
<dbReference type="InterPro" id="IPR006085">
    <property type="entry name" value="XPG_DNA_repair_N"/>
</dbReference>
<dbReference type="GO" id="GO:0003677">
    <property type="term" value="F:DNA binding"/>
    <property type="evidence" value="ECO:0007669"/>
    <property type="project" value="UniProtKB-UniRule"/>
</dbReference>
<dbReference type="SMART" id="SM00484">
    <property type="entry name" value="XPGI"/>
    <property type="match status" value="1"/>
</dbReference>
<dbReference type="InterPro" id="IPR044752">
    <property type="entry name" value="PIN-like_EXO1"/>
</dbReference>
<accession>A0A024TQP6</accession>
<keyword evidence="2" id="KW-0597">Phosphoprotein</keyword>
<evidence type="ECO:0000259" key="15">
    <source>
        <dbReference type="SMART" id="SM00485"/>
    </source>
</evidence>
<keyword evidence="12" id="KW-0228">DNA excision</keyword>
<evidence type="ECO:0000256" key="1">
    <source>
        <dbReference type="ARBA" id="ARBA00004123"/>
    </source>
</evidence>
<name>A0A024TQP6_9STRA</name>
<keyword evidence="12" id="KW-0460">Magnesium</keyword>
<dbReference type="InterPro" id="IPR029060">
    <property type="entry name" value="PIN-like_dom_sf"/>
</dbReference>
<dbReference type="InterPro" id="IPR006084">
    <property type="entry name" value="XPG/Rad2"/>
</dbReference>
<evidence type="ECO:0000256" key="8">
    <source>
        <dbReference type="ARBA" id="ARBA00023125"/>
    </source>
</evidence>
<evidence type="ECO:0000256" key="6">
    <source>
        <dbReference type="ARBA" id="ARBA00022801"/>
    </source>
</evidence>
<dbReference type="Pfam" id="PF00867">
    <property type="entry name" value="XPG_I"/>
    <property type="match status" value="1"/>
</dbReference>
<evidence type="ECO:0000256" key="4">
    <source>
        <dbReference type="ARBA" id="ARBA00022759"/>
    </source>
</evidence>
<reference evidence="16" key="1">
    <citation type="submission" date="2013-12" db="EMBL/GenBank/DDBJ databases">
        <title>The Genome Sequence of Aphanomyces invadans NJM9701.</title>
        <authorList>
            <consortium name="The Broad Institute Genomics Platform"/>
            <person name="Russ C."/>
            <person name="Tyler B."/>
            <person name="van West P."/>
            <person name="Dieguez-Uribeondo J."/>
            <person name="Young S.K."/>
            <person name="Zeng Q."/>
            <person name="Gargeya S."/>
            <person name="Fitzgerald M."/>
            <person name="Abouelleil A."/>
            <person name="Alvarado L."/>
            <person name="Chapman S.B."/>
            <person name="Gainer-Dewar J."/>
            <person name="Goldberg J."/>
            <person name="Griggs A."/>
            <person name="Gujja S."/>
            <person name="Hansen M."/>
            <person name="Howarth C."/>
            <person name="Imamovic A."/>
            <person name="Ireland A."/>
            <person name="Larimer J."/>
            <person name="McCowan C."/>
            <person name="Murphy C."/>
            <person name="Pearson M."/>
            <person name="Poon T.W."/>
            <person name="Priest M."/>
            <person name="Roberts A."/>
            <person name="Saif S."/>
            <person name="Shea T."/>
            <person name="Sykes S."/>
            <person name="Wortman J."/>
            <person name="Nusbaum C."/>
            <person name="Birren B."/>
        </authorList>
    </citation>
    <scope>NUCLEOTIDE SEQUENCE [LARGE SCALE GENOMIC DNA]</scope>
    <source>
        <strain evidence="16">NJM9701</strain>
    </source>
</reference>
<dbReference type="Pfam" id="PF00752">
    <property type="entry name" value="XPG_N"/>
    <property type="match status" value="1"/>
</dbReference>
<dbReference type="AlphaFoldDB" id="A0A024TQP6"/>
<evidence type="ECO:0000256" key="13">
    <source>
        <dbReference type="SAM" id="MobiDB-lite"/>
    </source>
</evidence>
<dbReference type="Gene3D" id="3.40.50.1010">
    <property type="entry name" value="5'-nuclease"/>
    <property type="match status" value="1"/>
</dbReference>
<dbReference type="Gene3D" id="1.10.150.20">
    <property type="entry name" value="5' to 3' exonuclease, C-terminal subdomain"/>
    <property type="match status" value="1"/>
</dbReference>
<keyword evidence="9" id="KW-0496">Mitochondrion</keyword>
<dbReference type="OrthoDB" id="26491at2759"/>
<comment type="subcellular location">
    <subcellularLocation>
        <location evidence="1 12">Nucleus</location>
    </subcellularLocation>
</comment>
<dbReference type="PANTHER" id="PTHR11081:SF8">
    <property type="entry name" value="EXONUCLEASE 1"/>
    <property type="match status" value="1"/>
</dbReference>